<reference evidence="3" key="1">
    <citation type="submission" date="2019-07" db="EMBL/GenBank/DDBJ databases">
        <authorList>
            <person name="Cubo M.T."/>
            <person name="Espuny M.D.R."/>
            <person name="Balsanelli E."/>
        </authorList>
    </citation>
    <scope>NUCLEOTIDE SEQUENCE [LARGE SCALE GENOMIC DNA]</scope>
</reference>
<keyword evidence="3" id="KW-1185">Reference proteome</keyword>
<sequence>MNPSLTEYLVCNGFVLGLIAIIITDNPVSDILRAAIQLYLM</sequence>
<name>A0A5C2H173_9CAUD</name>
<dbReference type="EMBL" id="MN228696">
    <property type="protein sequence ID" value="QEP29808.1"/>
    <property type="molecule type" value="Genomic_DNA"/>
</dbReference>
<proteinExistence type="predicted"/>
<accession>A0A5C2H173</accession>
<gene>
    <name evidence="2" type="ORF">Smphiort11_010</name>
</gene>
<keyword evidence="1" id="KW-0472">Membrane</keyword>
<feature type="transmembrane region" description="Helical" evidence="1">
    <location>
        <begin position="6"/>
        <end position="23"/>
    </location>
</feature>
<evidence type="ECO:0000256" key="1">
    <source>
        <dbReference type="SAM" id="Phobius"/>
    </source>
</evidence>
<keyword evidence="1" id="KW-0812">Transmembrane</keyword>
<dbReference type="Proteomes" id="UP000322838">
    <property type="component" value="Segment"/>
</dbReference>
<evidence type="ECO:0000313" key="2">
    <source>
        <dbReference type="EMBL" id="QEP29808.1"/>
    </source>
</evidence>
<evidence type="ECO:0000313" key="3">
    <source>
        <dbReference type="Proteomes" id="UP000322838"/>
    </source>
</evidence>
<keyword evidence="1" id="KW-1133">Transmembrane helix</keyword>
<protein>
    <submittedName>
        <fullName evidence="2">Uncharacterized protein</fullName>
    </submittedName>
</protein>
<organism evidence="2 3">
    <name type="scientific">Sinorhizobium phage ort11</name>
    <dbReference type="NCBI Taxonomy" id="2599764"/>
    <lineage>
        <taxon>Viruses</taxon>
        <taxon>Duplodnaviria</taxon>
        <taxon>Heunggongvirae</taxon>
        <taxon>Uroviricota</taxon>
        <taxon>Caudoviricetes</taxon>
        <taxon>Schitoviridae</taxon>
        <taxon>Huelvavirus</taxon>
        <taxon>Huelvavirus ort11</taxon>
    </lineage>
</organism>